<protein>
    <submittedName>
        <fullName evidence="2">Uncharacterized protein</fullName>
    </submittedName>
</protein>
<proteinExistence type="predicted"/>
<name>A0A542Y4T7_9MICO</name>
<keyword evidence="1" id="KW-0472">Membrane</keyword>
<evidence type="ECO:0000256" key="1">
    <source>
        <dbReference type="SAM" id="Phobius"/>
    </source>
</evidence>
<gene>
    <name evidence="2" type="ORF">FB468_1099</name>
</gene>
<dbReference type="EMBL" id="VFON01000001">
    <property type="protein sequence ID" value="TQL43084.1"/>
    <property type="molecule type" value="Genomic_DNA"/>
</dbReference>
<evidence type="ECO:0000313" key="2">
    <source>
        <dbReference type="EMBL" id="TQL43084.1"/>
    </source>
</evidence>
<keyword evidence="1" id="KW-1133">Transmembrane helix</keyword>
<feature type="transmembrane region" description="Helical" evidence="1">
    <location>
        <begin position="122"/>
        <end position="142"/>
    </location>
</feature>
<accession>A0A542Y4T7</accession>
<organism evidence="2 3">
    <name type="scientific">Leucobacter komagatae</name>
    <dbReference type="NCBI Taxonomy" id="55969"/>
    <lineage>
        <taxon>Bacteria</taxon>
        <taxon>Bacillati</taxon>
        <taxon>Actinomycetota</taxon>
        <taxon>Actinomycetes</taxon>
        <taxon>Micrococcales</taxon>
        <taxon>Microbacteriaceae</taxon>
        <taxon>Leucobacter</taxon>
    </lineage>
</organism>
<comment type="caution">
    <text evidence="2">The sequence shown here is derived from an EMBL/GenBank/DDBJ whole genome shotgun (WGS) entry which is preliminary data.</text>
</comment>
<feature type="transmembrane region" description="Helical" evidence="1">
    <location>
        <begin position="154"/>
        <end position="173"/>
    </location>
</feature>
<reference evidence="2 3" key="1">
    <citation type="submission" date="2019-06" db="EMBL/GenBank/DDBJ databases">
        <title>Sequencing the genomes of 1000 actinobacteria strains.</title>
        <authorList>
            <person name="Klenk H.-P."/>
        </authorList>
    </citation>
    <scope>NUCLEOTIDE SEQUENCE [LARGE SCALE GENOMIC DNA]</scope>
    <source>
        <strain evidence="2 3">DSM 8803</strain>
    </source>
</reference>
<dbReference type="AlphaFoldDB" id="A0A542Y4T7"/>
<evidence type="ECO:0000313" key="3">
    <source>
        <dbReference type="Proteomes" id="UP000319094"/>
    </source>
</evidence>
<keyword evidence="3" id="KW-1185">Reference proteome</keyword>
<sequence length="204" mass="23006">MEPAIVEIVWDRMPAVPRASSRETVKIYPSKMGRTVSAAVAAWMRPLCPSRTEENSVYTFDSPENGSGRLTVTIQGAISRDRLTDQVHVLEIERVLGQVQPARLPDLPVWQYSLSLHARNPYAQVVIGLFAIACGCMPLYGIFVLRDMDAVSNVFFFILGATLVVTGAYYWAFRGLRRARWWHRARAAVKLRGEKMPEDLQVII</sequence>
<keyword evidence="1" id="KW-0812">Transmembrane</keyword>
<dbReference type="Proteomes" id="UP000319094">
    <property type="component" value="Unassembled WGS sequence"/>
</dbReference>